<dbReference type="GeneID" id="94848895"/>
<sequence>MSGNCTALKYSRDFSFLNVFRAVGDAVNVYIPCNLVLAEFPPIAESIVFGSRPYSVQSDIVAVTAHMGILFPSEKQKKSSPNFLFTCPHALRLKASDTTTHEDSRRIDDDFRFYGVVVTVIAAPPMDEYPGSPRFNISSQTSTDPGPFSLDIVDYHFVSEFEPAPSLTDNPQRCMFHYDDLNERFYQETDDLDFIYSPQYFKTSSAELLFRDFAITFMVNGERLQFVAEQPNIVMVYKLDNENNRVPLYSQIQLGQIDFGDHMISVAGNRLSPVTKVILTPKMV</sequence>
<evidence type="ECO:0000313" key="1">
    <source>
        <dbReference type="EMBL" id="OHT15911.1"/>
    </source>
</evidence>
<protein>
    <submittedName>
        <fullName evidence="1">Uncharacterized protein</fullName>
    </submittedName>
</protein>
<dbReference type="VEuPathDB" id="TrichDB:TRFO_42196"/>
<comment type="caution">
    <text evidence="1">The sequence shown here is derived from an EMBL/GenBank/DDBJ whole genome shotgun (WGS) entry which is preliminary data.</text>
</comment>
<organism evidence="1 2">
    <name type="scientific">Tritrichomonas foetus</name>
    <dbReference type="NCBI Taxonomy" id="1144522"/>
    <lineage>
        <taxon>Eukaryota</taxon>
        <taxon>Metamonada</taxon>
        <taxon>Parabasalia</taxon>
        <taxon>Tritrichomonadida</taxon>
        <taxon>Tritrichomonadidae</taxon>
        <taxon>Tritrichomonas</taxon>
    </lineage>
</organism>
<dbReference type="OrthoDB" id="10476536at2759"/>
<accession>A0A1J4KXE5</accession>
<dbReference type="AlphaFoldDB" id="A0A1J4KXE5"/>
<evidence type="ECO:0000313" key="2">
    <source>
        <dbReference type="Proteomes" id="UP000179807"/>
    </source>
</evidence>
<dbReference type="EMBL" id="MLAK01000171">
    <property type="protein sequence ID" value="OHT15911.1"/>
    <property type="molecule type" value="Genomic_DNA"/>
</dbReference>
<dbReference type="RefSeq" id="XP_068369047.1">
    <property type="nucleotide sequence ID" value="XM_068514191.1"/>
</dbReference>
<gene>
    <name evidence="1" type="ORF">TRFO_42196</name>
</gene>
<proteinExistence type="predicted"/>
<keyword evidence="2" id="KW-1185">Reference proteome</keyword>
<name>A0A1J4KXE5_9EUKA</name>
<reference evidence="1" key="1">
    <citation type="submission" date="2016-10" db="EMBL/GenBank/DDBJ databases">
        <authorList>
            <person name="Benchimol M."/>
            <person name="Almeida L.G."/>
            <person name="Vasconcelos A.T."/>
            <person name="Perreira-Neves A."/>
            <person name="Rosa I.A."/>
            <person name="Tasca T."/>
            <person name="Bogo M.R."/>
            <person name="de Souza W."/>
        </authorList>
    </citation>
    <scope>NUCLEOTIDE SEQUENCE [LARGE SCALE GENOMIC DNA]</scope>
    <source>
        <strain evidence="1">K</strain>
    </source>
</reference>
<dbReference type="Proteomes" id="UP000179807">
    <property type="component" value="Unassembled WGS sequence"/>
</dbReference>